<evidence type="ECO:0000313" key="2">
    <source>
        <dbReference type="Proteomes" id="UP000309997"/>
    </source>
</evidence>
<reference evidence="1 2" key="1">
    <citation type="journal article" date="2024" name="Plant Biotechnol. J.">
        <title>Genome and CRISPR/Cas9 system of a widespread forest tree (Populus alba) in the world.</title>
        <authorList>
            <person name="Liu Y.J."/>
            <person name="Jiang P.F."/>
            <person name="Han X.M."/>
            <person name="Li X.Y."/>
            <person name="Wang H.M."/>
            <person name="Wang Y.J."/>
            <person name="Wang X.X."/>
            <person name="Zeng Q.Y."/>
        </authorList>
    </citation>
    <scope>NUCLEOTIDE SEQUENCE [LARGE SCALE GENOMIC DNA]</scope>
    <source>
        <strain evidence="2">cv. PAL-ZL1</strain>
    </source>
</reference>
<dbReference type="EMBL" id="RCHU02000002">
    <property type="protein sequence ID" value="KAL3603626.1"/>
    <property type="molecule type" value="Genomic_DNA"/>
</dbReference>
<proteinExistence type="predicted"/>
<evidence type="ECO:0000313" key="1">
    <source>
        <dbReference type="EMBL" id="KAL3603626.1"/>
    </source>
</evidence>
<name>A0ACC4CRQ7_POPAL</name>
<organism evidence="1 2">
    <name type="scientific">Populus alba</name>
    <name type="common">White poplar</name>
    <dbReference type="NCBI Taxonomy" id="43335"/>
    <lineage>
        <taxon>Eukaryota</taxon>
        <taxon>Viridiplantae</taxon>
        <taxon>Streptophyta</taxon>
        <taxon>Embryophyta</taxon>
        <taxon>Tracheophyta</taxon>
        <taxon>Spermatophyta</taxon>
        <taxon>Magnoliopsida</taxon>
        <taxon>eudicotyledons</taxon>
        <taxon>Gunneridae</taxon>
        <taxon>Pentapetalae</taxon>
        <taxon>rosids</taxon>
        <taxon>fabids</taxon>
        <taxon>Malpighiales</taxon>
        <taxon>Salicaceae</taxon>
        <taxon>Saliceae</taxon>
        <taxon>Populus</taxon>
    </lineage>
</organism>
<gene>
    <name evidence="1" type="ORF">D5086_004485</name>
</gene>
<protein>
    <submittedName>
        <fullName evidence="1">Uncharacterized protein</fullName>
    </submittedName>
</protein>
<sequence>MWFMNMWRRGLMKSVELVGEGINEANVKRRIQRQWRSSKGVDPEKSAVKCISISKLARPASACMKENKRPIQTLMEEIERPPKTNHRAFDYLASCRQEKKKTRQTSN</sequence>
<accession>A0ACC4CRQ7</accession>
<dbReference type="Proteomes" id="UP000309997">
    <property type="component" value="Unassembled WGS sequence"/>
</dbReference>
<keyword evidence="2" id="KW-1185">Reference proteome</keyword>
<comment type="caution">
    <text evidence="1">The sequence shown here is derived from an EMBL/GenBank/DDBJ whole genome shotgun (WGS) entry which is preliminary data.</text>
</comment>